<gene>
    <name evidence="1" type="ORF">VFH_V176480</name>
</gene>
<reference evidence="1 2" key="1">
    <citation type="submission" date="2023-01" db="EMBL/GenBank/DDBJ databases">
        <authorList>
            <person name="Kreplak J."/>
        </authorList>
    </citation>
    <scope>NUCLEOTIDE SEQUENCE [LARGE SCALE GENOMIC DNA]</scope>
</reference>
<proteinExistence type="predicted"/>
<dbReference type="AlphaFoldDB" id="A0AAV1B1T2"/>
<dbReference type="EMBL" id="OX451740">
    <property type="protein sequence ID" value="CAI8615387.1"/>
    <property type="molecule type" value="Genomic_DNA"/>
</dbReference>
<evidence type="ECO:0000313" key="2">
    <source>
        <dbReference type="Proteomes" id="UP001157006"/>
    </source>
</evidence>
<organism evidence="1 2">
    <name type="scientific">Vicia faba</name>
    <name type="common">Broad bean</name>
    <name type="synonym">Faba vulgaris</name>
    <dbReference type="NCBI Taxonomy" id="3906"/>
    <lineage>
        <taxon>Eukaryota</taxon>
        <taxon>Viridiplantae</taxon>
        <taxon>Streptophyta</taxon>
        <taxon>Embryophyta</taxon>
        <taxon>Tracheophyta</taxon>
        <taxon>Spermatophyta</taxon>
        <taxon>Magnoliopsida</taxon>
        <taxon>eudicotyledons</taxon>
        <taxon>Gunneridae</taxon>
        <taxon>Pentapetalae</taxon>
        <taxon>rosids</taxon>
        <taxon>fabids</taxon>
        <taxon>Fabales</taxon>
        <taxon>Fabaceae</taxon>
        <taxon>Papilionoideae</taxon>
        <taxon>50 kb inversion clade</taxon>
        <taxon>NPAAA clade</taxon>
        <taxon>Hologalegina</taxon>
        <taxon>IRL clade</taxon>
        <taxon>Fabeae</taxon>
        <taxon>Vicia</taxon>
    </lineage>
</organism>
<accession>A0AAV1B1T2</accession>
<keyword evidence="2" id="KW-1185">Reference proteome</keyword>
<dbReference type="Proteomes" id="UP001157006">
    <property type="component" value="Chromosome 5"/>
</dbReference>
<name>A0AAV1B1T2_VICFA</name>
<protein>
    <submittedName>
        <fullName evidence="1">Uncharacterized protein</fullName>
    </submittedName>
</protein>
<sequence length="130" mass="14794">MLSFARSTADARGLVQGETSRTKEIHPYKVPRREDISYGLSGNLEAGPEAERLVGTLIPSKPSLWNNSTFNTMAFACHLFSFLRKFPDYYHMLPSMSLSQLSTFMEVHLVRCFLVGKTLREKCSNTLKRM</sequence>
<evidence type="ECO:0000313" key="1">
    <source>
        <dbReference type="EMBL" id="CAI8615387.1"/>
    </source>
</evidence>